<keyword evidence="4" id="KW-1185">Reference proteome</keyword>
<dbReference type="SMART" id="SM00827">
    <property type="entry name" value="PKS_AT"/>
    <property type="match status" value="1"/>
</dbReference>
<dbReference type="InterPro" id="IPR001227">
    <property type="entry name" value="Ac_transferase_dom_sf"/>
</dbReference>
<feature type="region of interest" description="Disordered" evidence="1">
    <location>
        <begin position="27"/>
        <end position="65"/>
    </location>
</feature>
<protein>
    <submittedName>
        <fullName evidence="3">ACP S-malonyltransferase</fullName>
        <ecNumber evidence="3">2.3.1.39</ecNumber>
    </submittedName>
</protein>
<dbReference type="SUPFAM" id="SSF55048">
    <property type="entry name" value="Probable ACP-binding domain of malonyl-CoA ACP transacylase"/>
    <property type="match status" value="1"/>
</dbReference>
<dbReference type="InterPro" id="IPR014043">
    <property type="entry name" value="Acyl_transferase_dom"/>
</dbReference>
<keyword evidence="3" id="KW-0808">Transferase</keyword>
<comment type="caution">
    <text evidence="3">The sequence shown here is derived from an EMBL/GenBank/DDBJ whole genome shotgun (WGS) entry which is preliminary data.</text>
</comment>
<dbReference type="Pfam" id="PF00698">
    <property type="entry name" value="Acyl_transf_1"/>
    <property type="match status" value="1"/>
</dbReference>
<dbReference type="Gene3D" id="3.40.366.10">
    <property type="entry name" value="Malonyl-Coenzyme A Acyl Carrier Protein, domain 2"/>
    <property type="match status" value="1"/>
</dbReference>
<dbReference type="NCBIfam" id="TIGR00128">
    <property type="entry name" value="fabD"/>
    <property type="match status" value="1"/>
</dbReference>
<dbReference type="EC" id="2.3.1.39" evidence="3"/>
<dbReference type="InterPro" id="IPR016036">
    <property type="entry name" value="Malonyl_transacylase_ACP-bd"/>
</dbReference>
<organism evidence="3 4">
    <name type="scientific">Gemmata algarum</name>
    <dbReference type="NCBI Taxonomy" id="2975278"/>
    <lineage>
        <taxon>Bacteria</taxon>
        <taxon>Pseudomonadati</taxon>
        <taxon>Planctomycetota</taxon>
        <taxon>Planctomycetia</taxon>
        <taxon>Gemmatales</taxon>
        <taxon>Gemmataceae</taxon>
        <taxon>Gemmata</taxon>
    </lineage>
</organism>
<dbReference type="EMBL" id="JAXBLV010000193">
    <property type="protein sequence ID" value="MDY3561395.1"/>
    <property type="molecule type" value="Genomic_DNA"/>
</dbReference>
<feature type="compositionally biased region" description="Low complexity" evidence="1">
    <location>
        <begin position="49"/>
        <end position="65"/>
    </location>
</feature>
<gene>
    <name evidence="3" type="primary">fabD</name>
    <name evidence="3" type="ORF">R5W23_002673</name>
</gene>
<dbReference type="InterPro" id="IPR052760">
    <property type="entry name" value="Mitochondrial_malonyltrans"/>
</dbReference>
<dbReference type="Proteomes" id="UP001272242">
    <property type="component" value="Unassembled WGS sequence"/>
</dbReference>
<feature type="compositionally biased region" description="Pro residues" evidence="1">
    <location>
        <begin position="33"/>
        <end position="48"/>
    </location>
</feature>
<dbReference type="InterPro" id="IPR016035">
    <property type="entry name" value="Acyl_Trfase/lysoPLipase"/>
</dbReference>
<dbReference type="Gene3D" id="3.30.70.250">
    <property type="entry name" value="Malonyl-CoA ACP transacylase, ACP-binding"/>
    <property type="match status" value="1"/>
</dbReference>
<name>A0ABU5F232_9BACT</name>
<dbReference type="PANTHER" id="PTHR47170">
    <property type="entry name" value="MALONYL-COA ACP TRANSACYLASE, ACP-BINDING"/>
    <property type="match status" value="1"/>
</dbReference>
<accession>A0ABU5F232</accession>
<dbReference type="InterPro" id="IPR004410">
    <property type="entry name" value="Malonyl_CoA-ACP_transAc_FabD"/>
</dbReference>
<feature type="domain" description="Malonyl-CoA:ACP transacylase (MAT)" evidence="2">
    <location>
        <begin position="80"/>
        <end position="373"/>
    </location>
</feature>
<evidence type="ECO:0000256" key="1">
    <source>
        <dbReference type="SAM" id="MobiDB-lite"/>
    </source>
</evidence>
<dbReference type="SUPFAM" id="SSF52151">
    <property type="entry name" value="FabD/lysophospholipase-like"/>
    <property type="match status" value="1"/>
</dbReference>
<dbReference type="PANTHER" id="PTHR47170:SF2">
    <property type="entry name" value="MALONYL-COA:ACP TRANSACYLASE (MAT) DOMAIN-CONTAINING PROTEIN"/>
    <property type="match status" value="1"/>
</dbReference>
<sequence>MSHRKRVVPPPGLVTHVLGGVVEGENELTVGRPVPPPVGLTPAGPPPGSAASAGGPPAAAGTAPAAQTLPSISMPRTAFLFPGQGAQKVGMAGALCQSLPAAGDLFRRASEILGYDLLDVCVGGPAEKLNATDVSQPAIFVASLAALEQLRATEPGAFGEVHATAGLSLGEYTALAFSGALSFEDGVRLVQARGHAMQDAAVATPSGMISVLGMEVPEVEALVAEVRGTDTLEVANLLCPGNTVVSGARAALDRFEQLCVQKGGIRTVRLAVAGAFHTHLMRPADEKLAAALAGANLGAPQVPVWSNVDARPHTDPDEIRGLLVKQVLAPVRWEETMRGLLAEGVERFYEIGPSRVLAGLLKRLHRKADIRNVEV</sequence>
<evidence type="ECO:0000259" key="2">
    <source>
        <dbReference type="SMART" id="SM00827"/>
    </source>
</evidence>
<dbReference type="GO" id="GO:0004314">
    <property type="term" value="F:[acyl-carrier-protein] S-malonyltransferase activity"/>
    <property type="evidence" value="ECO:0007669"/>
    <property type="project" value="UniProtKB-EC"/>
</dbReference>
<reference evidence="4" key="1">
    <citation type="journal article" date="2023" name="Mar. Drugs">
        <title>Gemmata algarum, a Novel Planctomycete Isolated from an Algal Mat, Displays Antimicrobial Activity.</title>
        <authorList>
            <person name="Kumar G."/>
            <person name="Kallscheuer N."/>
            <person name="Kashif M."/>
            <person name="Ahamad S."/>
            <person name="Jagadeeshwari U."/>
            <person name="Pannikurungottu S."/>
            <person name="Haufschild T."/>
            <person name="Kabuu M."/>
            <person name="Sasikala C."/>
            <person name="Jogler C."/>
            <person name="Ramana C."/>
        </authorList>
    </citation>
    <scope>NUCLEOTIDE SEQUENCE [LARGE SCALE GENOMIC DNA]</scope>
    <source>
        <strain evidence="4">JC673</strain>
    </source>
</reference>
<evidence type="ECO:0000313" key="3">
    <source>
        <dbReference type="EMBL" id="MDY3561395.1"/>
    </source>
</evidence>
<proteinExistence type="predicted"/>
<keyword evidence="3" id="KW-0012">Acyltransferase</keyword>
<evidence type="ECO:0000313" key="4">
    <source>
        <dbReference type="Proteomes" id="UP001272242"/>
    </source>
</evidence>